<name>A0A4R2JVJ2_9THEO</name>
<keyword evidence="1" id="KW-1133">Transmembrane helix</keyword>
<dbReference type="Proteomes" id="UP000294886">
    <property type="component" value="Unassembled WGS sequence"/>
</dbReference>
<keyword evidence="1" id="KW-0472">Membrane</keyword>
<reference evidence="2 3" key="1">
    <citation type="submission" date="2019-03" db="EMBL/GenBank/DDBJ databases">
        <title>Genomic Encyclopedia of Type Strains, Phase IV (KMG-IV): sequencing the most valuable type-strain genomes for metagenomic binning, comparative biology and taxonomic classification.</title>
        <authorList>
            <person name="Goeker M."/>
        </authorList>
    </citation>
    <scope>NUCLEOTIDE SEQUENCE [LARGE SCALE GENOMIC DNA]</scope>
    <source>
        <strain evidence="2 3">DSM 13054</strain>
    </source>
</reference>
<comment type="caution">
    <text evidence="2">The sequence shown here is derived from an EMBL/GenBank/DDBJ whole genome shotgun (WGS) entry which is preliminary data.</text>
</comment>
<sequence length="29" mass="3389">MKKFFIILLLSVAFLLVYVFILGMELLTI</sequence>
<evidence type="ECO:0000313" key="2">
    <source>
        <dbReference type="EMBL" id="TCO63277.1"/>
    </source>
</evidence>
<dbReference type="EMBL" id="SLWU01000016">
    <property type="protein sequence ID" value="TCO63277.1"/>
    <property type="molecule type" value="Genomic_DNA"/>
</dbReference>
<evidence type="ECO:0000313" key="3">
    <source>
        <dbReference type="Proteomes" id="UP000294886"/>
    </source>
</evidence>
<gene>
    <name evidence="2" type="ORF">EV203_11651</name>
</gene>
<dbReference type="AlphaFoldDB" id="A0A4R2JVJ2"/>
<organism evidence="2 3">
    <name type="scientific">Caldanaerobacter subterraneus</name>
    <dbReference type="NCBI Taxonomy" id="911092"/>
    <lineage>
        <taxon>Bacteria</taxon>
        <taxon>Bacillati</taxon>
        <taxon>Bacillota</taxon>
        <taxon>Clostridia</taxon>
        <taxon>Thermoanaerobacterales</taxon>
        <taxon>Thermoanaerobacteraceae</taxon>
        <taxon>Caldanaerobacter</taxon>
    </lineage>
</organism>
<accession>A0A4R2JVJ2</accession>
<proteinExistence type="predicted"/>
<feature type="transmembrane region" description="Helical" evidence="1">
    <location>
        <begin position="6"/>
        <end position="27"/>
    </location>
</feature>
<keyword evidence="1" id="KW-0812">Transmembrane</keyword>
<protein>
    <submittedName>
        <fullName evidence="2">Uncharacterized protein</fullName>
    </submittedName>
</protein>
<evidence type="ECO:0000256" key="1">
    <source>
        <dbReference type="SAM" id="Phobius"/>
    </source>
</evidence>